<keyword evidence="3 6" id="KW-1017">Isopeptide bond</keyword>
<dbReference type="InterPro" id="IPR029071">
    <property type="entry name" value="Ubiquitin-like_domsf"/>
</dbReference>
<keyword evidence="6" id="KW-0472">Membrane</keyword>
<evidence type="ECO:0000256" key="5">
    <source>
        <dbReference type="ARBA" id="ARBA00023006"/>
    </source>
</evidence>
<dbReference type="Pfam" id="PF04110">
    <property type="entry name" value="APG12"/>
    <property type="match status" value="1"/>
</dbReference>
<dbReference type="PANTHER" id="PTHR13385:SF0">
    <property type="entry name" value="UBIQUITIN-LIKE PROTEIN ATG12"/>
    <property type="match status" value="1"/>
</dbReference>
<proteinExistence type="inferred from homology"/>
<dbReference type="GO" id="GO:0034727">
    <property type="term" value="P:piecemeal microautophagy of the nucleus"/>
    <property type="evidence" value="ECO:0007669"/>
    <property type="project" value="TreeGrafter"/>
</dbReference>
<name>A0A166D8W4_9AGAM</name>
<keyword evidence="6" id="KW-0813">Transport</keyword>
<evidence type="ECO:0000313" key="7">
    <source>
        <dbReference type="EMBL" id="KZT38262.1"/>
    </source>
</evidence>
<dbReference type="GO" id="GO:0000421">
    <property type="term" value="C:autophagosome membrane"/>
    <property type="evidence" value="ECO:0007669"/>
    <property type="project" value="TreeGrafter"/>
</dbReference>
<sequence length="106" mass="11710">MESLQTPSSPDPDDRKTKILVNVLFKGVGGAPVLNRNKFSIATTVKYQSLLVFLRKQLESKANDPLFTYINGAFSPAPDDTISNLYKCFSTDGMLIVYYSSVPAWG</sequence>
<dbReference type="GO" id="GO:0061723">
    <property type="term" value="P:glycophagy"/>
    <property type="evidence" value="ECO:0007669"/>
    <property type="project" value="TreeGrafter"/>
</dbReference>
<dbReference type="OrthoDB" id="10003551at2759"/>
<dbReference type="STRING" id="1314776.A0A166D8W4"/>
<reference evidence="7 8" key="1">
    <citation type="journal article" date="2016" name="Mol. Biol. Evol.">
        <title>Comparative Genomics of Early-Diverging Mushroom-Forming Fungi Provides Insights into the Origins of Lignocellulose Decay Capabilities.</title>
        <authorList>
            <person name="Nagy L.G."/>
            <person name="Riley R."/>
            <person name="Tritt A."/>
            <person name="Adam C."/>
            <person name="Daum C."/>
            <person name="Floudas D."/>
            <person name="Sun H."/>
            <person name="Yadav J.S."/>
            <person name="Pangilinan J."/>
            <person name="Larsson K.H."/>
            <person name="Matsuura K."/>
            <person name="Barry K."/>
            <person name="Labutti K."/>
            <person name="Kuo R."/>
            <person name="Ohm R.A."/>
            <person name="Bhattacharya S.S."/>
            <person name="Shirouzu T."/>
            <person name="Yoshinaga Y."/>
            <person name="Martin F.M."/>
            <person name="Grigoriev I.V."/>
            <person name="Hibbett D.S."/>
        </authorList>
    </citation>
    <scope>NUCLEOTIDE SEQUENCE [LARGE SCALE GENOMIC DNA]</scope>
    <source>
        <strain evidence="7 8">HHB10207 ss-3</strain>
    </source>
</reference>
<organism evidence="7 8">
    <name type="scientific">Sistotremastrum suecicum HHB10207 ss-3</name>
    <dbReference type="NCBI Taxonomy" id="1314776"/>
    <lineage>
        <taxon>Eukaryota</taxon>
        <taxon>Fungi</taxon>
        <taxon>Dikarya</taxon>
        <taxon>Basidiomycota</taxon>
        <taxon>Agaricomycotina</taxon>
        <taxon>Agaricomycetes</taxon>
        <taxon>Sistotremastrales</taxon>
        <taxon>Sistotremastraceae</taxon>
        <taxon>Sistotremastrum</taxon>
    </lineage>
</organism>
<keyword evidence="4 6" id="KW-0833">Ubl conjugation pathway</keyword>
<comment type="subunit">
    <text evidence="6">Forms a conjugate with ATG5.</text>
</comment>
<evidence type="ECO:0000256" key="3">
    <source>
        <dbReference type="ARBA" id="ARBA00022499"/>
    </source>
</evidence>
<keyword evidence="8" id="KW-1185">Reference proteome</keyword>
<dbReference type="EMBL" id="KV428066">
    <property type="protein sequence ID" value="KZT38262.1"/>
    <property type="molecule type" value="Genomic_DNA"/>
</dbReference>
<dbReference type="GO" id="GO:0000422">
    <property type="term" value="P:autophagy of mitochondrion"/>
    <property type="evidence" value="ECO:0007669"/>
    <property type="project" value="TreeGrafter"/>
</dbReference>
<evidence type="ECO:0000256" key="4">
    <source>
        <dbReference type="ARBA" id="ARBA00022786"/>
    </source>
</evidence>
<dbReference type="PANTHER" id="PTHR13385">
    <property type="entry name" value="AUTOPHAGY PROTEIN 12"/>
    <property type="match status" value="1"/>
</dbReference>
<comment type="similarity">
    <text evidence="1 6">Belongs to the ATG12 family.</text>
</comment>
<evidence type="ECO:0000256" key="1">
    <source>
        <dbReference type="ARBA" id="ARBA00007778"/>
    </source>
</evidence>
<gene>
    <name evidence="7" type="ORF">SISSUDRAFT_764377</name>
</gene>
<evidence type="ECO:0000313" key="8">
    <source>
        <dbReference type="Proteomes" id="UP000076798"/>
    </source>
</evidence>
<dbReference type="InterPro" id="IPR007242">
    <property type="entry name" value="Atg12"/>
</dbReference>
<dbReference type="CDD" id="cd01612">
    <property type="entry name" value="Ubl_ATG12"/>
    <property type="match status" value="1"/>
</dbReference>
<accession>A0A166D8W4</accession>
<evidence type="ECO:0000256" key="2">
    <source>
        <dbReference type="ARBA" id="ARBA00015875"/>
    </source>
</evidence>
<evidence type="ECO:0000256" key="6">
    <source>
        <dbReference type="RuleBase" id="RU361201"/>
    </source>
</evidence>
<protein>
    <recommendedName>
        <fullName evidence="2 6">Ubiquitin-like protein ATG12</fullName>
    </recommendedName>
</protein>
<comment type="subcellular location">
    <subcellularLocation>
        <location evidence="6">Preautophagosomal structure membrane</location>
        <topology evidence="6">Peripheral membrane protein</topology>
    </subcellularLocation>
</comment>
<dbReference type="GO" id="GO:0019776">
    <property type="term" value="F:Atg8-family ligase activity"/>
    <property type="evidence" value="ECO:0007669"/>
    <property type="project" value="TreeGrafter"/>
</dbReference>
<dbReference type="GO" id="GO:0034045">
    <property type="term" value="C:phagophore assembly site membrane"/>
    <property type="evidence" value="ECO:0007669"/>
    <property type="project" value="UniProtKB-SubCell"/>
</dbReference>
<dbReference type="GO" id="GO:0097352">
    <property type="term" value="P:autophagosome maturation"/>
    <property type="evidence" value="ECO:0007669"/>
    <property type="project" value="TreeGrafter"/>
</dbReference>
<keyword evidence="6" id="KW-0653">Protein transport</keyword>
<keyword evidence="5 6" id="KW-0072">Autophagy</keyword>
<dbReference type="GO" id="GO:0034274">
    <property type="term" value="C:Atg12-Atg5-Atg16 complex"/>
    <property type="evidence" value="ECO:0007669"/>
    <property type="project" value="TreeGrafter"/>
</dbReference>
<dbReference type="Gene3D" id="3.10.20.90">
    <property type="entry name" value="Phosphatidylinositol 3-kinase Catalytic Subunit, Chain A, domain 1"/>
    <property type="match status" value="1"/>
</dbReference>
<dbReference type="GO" id="GO:0015031">
    <property type="term" value="P:protein transport"/>
    <property type="evidence" value="ECO:0007669"/>
    <property type="project" value="UniProtKB-KW"/>
</dbReference>
<dbReference type="SUPFAM" id="SSF54236">
    <property type="entry name" value="Ubiquitin-like"/>
    <property type="match status" value="1"/>
</dbReference>
<comment type="function">
    <text evidence="6">Ubiquitin-like protein involved in cytoplasm to vacuole transport (Cvt), autophagy vesicles formation, mitophagy, and nucleophagy.</text>
</comment>
<dbReference type="Proteomes" id="UP000076798">
    <property type="component" value="Unassembled WGS sequence"/>
</dbReference>
<dbReference type="AlphaFoldDB" id="A0A166D8W4"/>
<dbReference type="GO" id="GO:0000045">
    <property type="term" value="P:autophagosome assembly"/>
    <property type="evidence" value="ECO:0007669"/>
    <property type="project" value="InterPro"/>
</dbReference>